<proteinExistence type="predicted"/>
<dbReference type="GO" id="GO:0020037">
    <property type="term" value="F:heme binding"/>
    <property type="evidence" value="ECO:0007669"/>
    <property type="project" value="InterPro"/>
</dbReference>
<dbReference type="GO" id="GO:0016705">
    <property type="term" value="F:oxidoreductase activity, acting on paired donors, with incorporation or reduction of molecular oxygen"/>
    <property type="evidence" value="ECO:0007669"/>
    <property type="project" value="InterPro"/>
</dbReference>
<dbReference type="OrthoDB" id="1470350at2759"/>
<organism evidence="1 2">
    <name type="scientific">Colletotrichum musicola</name>
    <dbReference type="NCBI Taxonomy" id="2175873"/>
    <lineage>
        <taxon>Eukaryota</taxon>
        <taxon>Fungi</taxon>
        <taxon>Dikarya</taxon>
        <taxon>Ascomycota</taxon>
        <taxon>Pezizomycotina</taxon>
        <taxon>Sordariomycetes</taxon>
        <taxon>Hypocreomycetidae</taxon>
        <taxon>Glomerellales</taxon>
        <taxon>Glomerellaceae</taxon>
        <taxon>Colletotrichum</taxon>
        <taxon>Colletotrichum orchidearum species complex</taxon>
    </lineage>
</organism>
<dbReference type="AlphaFoldDB" id="A0A8H6MK73"/>
<dbReference type="SUPFAM" id="SSF48264">
    <property type="entry name" value="Cytochrome P450"/>
    <property type="match status" value="1"/>
</dbReference>
<sequence length="110" mass="12563">MRKFFNLDNLRAEAPAMRIRKKENMTTIAFVALAIGALVLAREFWLWLRLSHVPGPFRHALTGFSMARTALKGSIHEHYMELHEKYGPLVRIGPNTVMFSDPETLKQIAA</sequence>
<evidence type="ECO:0000313" key="1">
    <source>
        <dbReference type="EMBL" id="KAF6792620.1"/>
    </source>
</evidence>
<dbReference type="InterPro" id="IPR036396">
    <property type="entry name" value="Cyt_P450_sf"/>
</dbReference>
<accession>A0A8H6MK73</accession>
<dbReference type="Proteomes" id="UP000639643">
    <property type="component" value="Unassembled WGS sequence"/>
</dbReference>
<name>A0A8H6MK73_9PEZI</name>
<dbReference type="GO" id="GO:0005506">
    <property type="term" value="F:iron ion binding"/>
    <property type="evidence" value="ECO:0007669"/>
    <property type="project" value="InterPro"/>
</dbReference>
<gene>
    <name evidence="1" type="ORF">CMUS01_16150</name>
</gene>
<reference evidence="1" key="1">
    <citation type="journal article" date="2020" name="Phytopathology">
        <title>Genome Sequence Resources of Colletotrichum truncatum, C. plurivorum, C. musicola, and C. sojae: Four Species Pathogenic to Soybean (Glycine max).</title>
        <authorList>
            <person name="Rogerio F."/>
            <person name="Boufleur T.R."/>
            <person name="Ciampi-Guillardi M."/>
            <person name="Sukno S.A."/>
            <person name="Thon M.R."/>
            <person name="Massola Junior N.S."/>
            <person name="Baroncelli R."/>
        </authorList>
    </citation>
    <scope>NUCLEOTIDE SEQUENCE</scope>
    <source>
        <strain evidence="1">LFN0074</strain>
    </source>
</reference>
<dbReference type="GO" id="GO:0004497">
    <property type="term" value="F:monooxygenase activity"/>
    <property type="evidence" value="ECO:0007669"/>
    <property type="project" value="InterPro"/>
</dbReference>
<dbReference type="EMBL" id="WIGM01001635">
    <property type="protein sequence ID" value="KAF6792620.1"/>
    <property type="molecule type" value="Genomic_DNA"/>
</dbReference>
<evidence type="ECO:0000313" key="2">
    <source>
        <dbReference type="Proteomes" id="UP000639643"/>
    </source>
</evidence>
<comment type="caution">
    <text evidence="1">The sequence shown here is derived from an EMBL/GenBank/DDBJ whole genome shotgun (WGS) entry which is preliminary data.</text>
</comment>
<keyword evidence="2" id="KW-1185">Reference proteome</keyword>
<feature type="non-terminal residue" evidence="1">
    <location>
        <position position="1"/>
    </location>
</feature>
<dbReference type="Gene3D" id="1.10.630.10">
    <property type="entry name" value="Cytochrome P450"/>
    <property type="match status" value="1"/>
</dbReference>
<protein>
    <submittedName>
        <fullName evidence="1">Cytochrome p450</fullName>
    </submittedName>
</protein>